<dbReference type="AlphaFoldDB" id="A0A9W9Z4A7"/>
<gene>
    <name evidence="5" type="ORF">OS493_005147</name>
</gene>
<feature type="compositionally biased region" description="Polar residues" evidence="3">
    <location>
        <begin position="134"/>
        <end position="162"/>
    </location>
</feature>
<feature type="domain" description="FAM192A/Fyv6 N-terminal" evidence="4">
    <location>
        <begin position="20"/>
        <end position="121"/>
    </location>
</feature>
<accession>A0A9W9Z4A7</accession>
<dbReference type="PANTHER" id="PTHR13495:SF0">
    <property type="entry name" value="PSME3-INTERACTING PROTEIN"/>
    <property type="match status" value="1"/>
</dbReference>
<comment type="subcellular location">
    <subcellularLocation>
        <location evidence="1">Nucleus</location>
    </subcellularLocation>
</comment>
<evidence type="ECO:0000313" key="6">
    <source>
        <dbReference type="Proteomes" id="UP001163046"/>
    </source>
</evidence>
<comment type="caution">
    <text evidence="5">The sequence shown here is derived from an EMBL/GenBank/DDBJ whole genome shotgun (WGS) entry which is preliminary data.</text>
</comment>
<evidence type="ECO:0000256" key="1">
    <source>
        <dbReference type="ARBA" id="ARBA00004123"/>
    </source>
</evidence>
<evidence type="ECO:0000259" key="4">
    <source>
        <dbReference type="Pfam" id="PF10187"/>
    </source>
</evidence>
<proteinExistence type="predicted"/>
<name>A0A9W9Z4A7_9CNID</name>
<dbReference type="PANTHER" id="PTHR13495">
    <property type="entry name" value="NEFA-INTERACTING NUCLEAR PROTEIN NIP30"/>
    <property type="match status" value="1"/>
</dbReference>
<evidence type="ECO:0000313" key="5">
    <source>
        <dbReference type="EMBL" id="KAJ7374797.1"/>
    </source>
</evidence>
<reference evidence="5" key="1">
    <citation type="submission" date="2023-01" db="EMBL/GenBank/DDBJ databases">
        <title>Genome assembly of the deep-sea coral Lophelia pertusa.</title>
        <authorList>
            <person name="Herrera S."/>
            <person name="Cordes E."/>
        </authorList>
    </citation>
    <scope>NUCLEOTIDE SEQUENCE</scope>
    <source>
        <strain evidence="5">USNM1676648</strain>
        <tissue evidence="5">Polyp</tissue>
    </source>
</reference>
<dbReference type="Pfam" id="PF10187">
    <property type="entry name" value="FAM192A_Fyv6_N"/>
    <property type="match status" value="1"/>
</dbReference>
<protein>
    <recommendedName>
        <fullName evidence="4">FAM192A/Fyv6 N-terminal domain-containing protein</fullName>
    </recommendedName>
</protein>
<keyword evidence="2" id="KW-0539">Nucleus</keyword>
<organism evidence="5 6">
    <name type="scientific">Desmophyllum pertusum</name>
    <dbReference type="NCBI Taxonomy" id="174260"/>
    <lineage>
        <taxon>Eukaryota</taxon>
        <taxon>Metazoa</taxon>
        <taxon>Cnidaria</taxon>
        <taxon>Anthozoa</taxon>
        <taxon>Hexacorallia</taxon>
        <taxon>Scleractinia</taxon>
        <taxon>Caryophylliina</taxon>
        <taxon>Caryophylliidae</taxon>
        <taxon>Desmophyllum</taxon>
    </lineage>
</organism>
<evidence type="ECO:0000256" key="3">
    <source>
        <dbReference type="SAM" id="MobiDB-lite"/>
    </source>
</evidence>
<feature type="region of interest" description="Disordered" evidence="3">
    <location>
        <begin position="134"/>
        <end position="270"/>
    </location>
</feature>
<dbReference type="OrthoDB" id="75807at2759"/>
<dbReference type="Proteomes" id="UP001163046">
    <property type="component" value="Unassembled WGS sequence"/>
</dbReference>
<evidence type="ECO:0000256" key="2">
    <source>
        <dbReference type="ARBA" id="ARBA00023242"/>
    </source>
</evidence>
<dbReference type="EMBL" id="MU826827">
    <property type="protein sequence ID" value="KAJ7374797.1"/>
    <property type="molecule type" value="Genomic_DNA"/>
</dbReference>
<dbReference type="GO" id="GO:0005634">
    <property type="term" value="C:nucleus"/>
    <property type="evidence" value="ECO:0007669"/>
    <property type="project" value="UniProtKB-SubCell"/>
</dbReference>
<sequence>MVDYYRFSMKYFSNMSGVSFVSETEADEIRKKRQEEWKKVRKEDDPLECPEQVRDNRTLFERLEEQKQKKQDEWDEQHQLKNMVRGLDGDETVFLDMVAKQQEQLASRRFDEESQEIKEYRNAVSQFQSTVATVPTNIKSPGSAVSNRKSSQESGAKRSQLQLIAGAIRRKSSGSSNSQSSPEKKAKICEEVEENHKTGTSEVLVQEKVTSEKSNPSSEDDEEPSTATRPEIKSEQNQEKQAKQVIPGLGVYSDSSDSETSSSESYSACN</sequence>
<dbReference type="InterPro" id="IPR039845">
    <property type="entry name" value="FAM192A"/>
</dbReference>
<feature type="compositionally biased region" description="Low complexity" evidence="3">
    <location>
        <begin position="252"/>
        <end position="270"/>
    </location>
</feature>
<feature type="compositionally biased region" description="Basic and acidic residues" evidence="3">
    <location>
        <begin position="182"/>
        <end position="199"/>
    </location>
</feature>
<keyword evidence="6" id="KW-1185">Reference proteome</keyword>
<feature type="compositionally biased region" description="Basic and acidic residues" evidence="3">
    <location>
        <begin position="230"/>
        <end position="242"/>
    </location>
</feature>
<dbReference type="InterPro" id="IPR019331">
    <property type="entry name" value="FAM192A/Fyv6_N"/>
</dbReference>